<dbReference type="Proteomes" id="UP000308230">
    <property type="component" value="Unassembled WGS sequence"/>
</dbReference>
<dbReference type="Gene3D" id="3.10.450.50">
    <property type="match status" value="1"/>
</dbReference>
<evidence type="ECO:0000313" key="2">
    <source>
        <dbReference type="EMBL" id="TLS35070.1"/>
    </source>
</evidence>
<reference evidence="2 3" key="1">
    <citation type="submission" date="2019-04" db="EMBL/GenBank/DDBJ databases">
        <title>Bacillus caeni sp. nov., a bacterium isolated from mangrove sediment.</title>
        <authorList>
            <person name="Huang H."/>
            <person name="Mo K."/>
            <person name="Hu Y."/>
        </authorList>
    </citation>
    <scope>NUCLEOTIDE SEQUENCE [LARGE SCALE GENOMIC DNA]</scope>
    <source>
        <strain evidence="2 3">HB172195</strain>
    </source>
</reference>
<dbReference type="InterPro" id="IPR004027">
    <property type="entry name" value="SEC_C_motif"/>
</dbReference>
<protein>
    <submittedName>
        <fullName evidence="2">SEC-C domain-containing protein</fullName>
    </submittedName>
</protein>
<dbReference type="EMBL" id="SWLG01000030">
    <property type="protein sequence ID" value="TLS35070.1"/>
    <property type="molecule type" value="Genomic_DNA"/>
</dbReference>
<feature type="coiled-coil region" evidence="1">
    <location>
        <begin position="329"/>
        <end position="356"/>
    </location>
</feature>
<dbReference type="Pfam" id="PF02810">
    <property type="entry name" value="SEC-C"/>
    <property type="match status" value="1"/>
</dbReference>
<name>A0A5R9EYD8_9BACL</name>
<organism evidence="2 3">
    <name type="scientific">Exobacillus caeni</name>
    <dbReference type="NCBI Taxonomy" id="2574798"/>
    <lineage>
        <taxon>Bacteria</taxon>
        <taxon>Bacillati</taxon>
        <taxon>Bacillota</taxon>
        <taxon>Bacilli</taxon>
        <taxon>Bacillales</taxon>
        <taxon>Guptibacillaceae</taxon>
        <taxon>Exobacillus</taxon>
    </lineage>
</organism>
<keyword evidence="3" id="KW-1185">Reference proteome</keyword>
<evidence type="ECO:0000313" key="3">
    <source>
        <dbReference type="Proteomes" id="UP000308230"/>
    </source>
</evidence>
<dbReference type="RefSeq" id="WP_138129526.1">
    <property type="nucleotide sequence ID" value="NZ_SWLG01000030.1"/>
</dbReference>
<sequence>MLNIKRNELCPCGSGKKYKKCCLKNENKKAVLENHLLVKELSVIQAQMIEYAMERHQELIVQLTNSVFNQYKIKPDDEQVYMEALIPWAIFTVPVNQWQKTIAKEFIQAWAATSPDQEVLDAVNNWKNALPSVYEVQNHIGDETVSLKDIWSNEQYNVVLNGKEALPASRDLVLGILLDAGSQSIFYVDCMKLQVSDKNKLVSEISEFANHKEEKTVREAIRTDFPSILFRILAFDVNMVNPIEKPLSKPAQDPYRKVADLFISEIKEDYSSEAVEKGLRVWEAYTNKKKPAIRKESIFAAALEYMVAKHIEGNTVSQSELAKKYATSASSISSRYKEMKQLMEDAELQSNEYATA</sequence>
<dbReference type="AlphaFoldDB" id="A0A5R9EYD8"/>
<dbReference type="OrthoDB" id="6399948at2"/>
<keyword evidence="1" id="KW-0175">Coiled coil</keyword>
<dbReference type="SUPFAM" id="SSF103642">
    <property type="entry name" value="Sec-C motif"/>
    <property type="match status" value="1"/>
</dbReference>
<accession>A0A5R9EYD8</accession>
<comment type="caution">
    <text evidence="2">The sequence shown here is derived from an EMBL/GenBank/DDBJ whole genome shotgun (WGS) entry which is preliminary data.</text>
</comment>
<evidence type="ECO:0000256" key="1">
    <source>
        <dbReference type="SAM" id="Coils"/>
    </source>
</evidence>
<gene>
    <name evidence="2" type="ORF">FCL54_22375</name>
</gene>
<proteinExistence type="predicted"/>